<sequence length="785" mass="80941">MLVLALLLCAAAGARAADGRCHVFHNASFWTGEPTAPFAPTALLVQHSIIRAVGSLAAVHEALLGQVLARVEEHAAGDQPGRAPLEDARVAAASPGAEEGVAGAGCSASEVVYHDLQGRFVMPGFVDAHTHVIPGGLALGRVMLRGVASRAEFVQRVAGAAAALGPREWVLGGLWDEGDWGGELPSRHWLDEAGGGRPVYLTRHDSHLGVASSEALRRARISAASPDPSGGVIDRDDRGEPTGIVREKAMQLLASAIPEPSAAARAAALAAASRLALSRGITTMVDLGRYPFSDADSPWRDLMEVYLPAAEAGELQVRIFAYTPLVSRRRLEAFTSARGRSHPGGRLHWGGTKEFVDGSLGSHTALLWQPYADVPLPPPAVPGISKAASPAAEPGVGAEEAAAGAAAGARSAADAERRWVAAYGQRMVGDTDLRAELRGVVAAGLQSAVHAIGDRAIDELVAAYDAALREVAAEQLQAEGRGGSGAEAEAALEERRAQLAARRPLTVEHVQHISGPNATAALAAVGLRPVINPLHLLTDRELLLPRLGPDRAAASRSFAFGSLAAAGLRPACGSDWPVADLQPLTSMYAAVHRTAPPEHVAAELNARLGPSARMEVEGVGQHAAAVRAAVDADHAGAVGSPEAAELQAEDEEEAGERLTMQEALLGHTAWAAEAAGLGWLVGRLAPGLRADLVEIDTALMWPSAAAGGGRQAGRTEGAEGGLSGGEWPEWSPEAGLARRIPAVLRTWVDGQVVYEAGRGAVEVGALAAGAEAAAGLVGGVAWAIV</sequence>
<dbReference type="EMBL" id="JAEHOE010000045">
    <property type="protein sequence ID" value="KAG2492348.1"/>
    <property type="molecule type" value="Genomic_DNA"/>
</dbReference>
<dbReference type="PANTHER" id="PTHR22642">
    <property type="entry name" value="IMIDAZOLONEPROPIONASE"/>
    <property type="match status" value="1"/>
</dbReference>
<dbReference type="GO" id="GO:0016810">
    <property type="term" value="F:hydrolase activity, acting on carbon-nitrogen (but not peptide) bonds"/>
    <property type="evidence" value="ECO:0007669"/>
    <property type="project" value="InterPro"/>
</dbReference>
<organism evidence="4 5">
    <name type="scientific">Edaphochlamys debaryana</name>
    <dbReference type="NCBI Taxonomy" id="47281"/>
    <lineage>
        <taxon>Eukaryota</taxon>
        <taxon>Viridiplantae</taxon>
        <taxon>Chlorophyta</taxon>
        <taxon>core chlorophytes</taxon>
        <taxon>Chlorophyceae</taxon>
        <taxon>CS clade</taxon>
        <taxon>Chlamydomonadales</taxon>
        <taxon>Chlamydomonadales incertae sedis</taxon>
        <taxon>Edaphochlamys</taxon>
    </lineage>
</organism>
<dbReference type="InterPro" id="IPR011059">
    <property type="entry name" value="Metal-dep_hydrolase_composite"/>
</dbReference>
<dbReference type="InterPro" id="IPR013108">
    <property type="entry name" value="Amidohydro_3"/>
</dbReference>
<evidence type="ECO:0000256" key="2">
    <source>
        <dbReference type="SAM" id="SignalP"/>
    </source>
</evidence>
<feature type="domain" description="Amidohydrolase 3" evidence="3">
    <location>
        <begin position="115"/>
        <end position="606"/>
    </location>
</feature>
<dbReference type="SUPFAM" id="SSF51556">
    <property type="entry name" value="Metallo-dependent hydrolases"/>
    <property type="match status" value="1"/>
</dbReference>
<accession>A0A835XY40</accession>
<gene>
    <name evidence="4" type="ORF">HYH03_009296</name>
</gene>
<dbReference type="Pfam" id="PF07969">
    <property type="entry name" value="Amidohydro_3"/>
    <property type="match status" value="1"/>
</dbReference>
<proteinExistence type="predicted"/>
<dbReference type="Proteomes" id="UP000612055">
    <property type="component" value="Unassembled WGS sequence"/>
</dbReference>
<dbReference type="Gene3D" id="3.10.310.70">
    <property type="match status" value="1"/>
</dbReference>
<dbReference type="AlphaFoldDB" id="A0A835XY40"/>
<name>A0A835XY40_9CHLO</name>
<dbReference type="InterPro" id="IPR032466">
    <property type="entry name" value="Metal_Hydrolase"/>
</dbReference>
<dbReference type="Gene3D" id="2.30.40.10">
    <property type="entry name" value="Urease, subunit C, domain 1"/>
    <property type="match status" value="1"/>
</dbReference>
<feature type="chain" id="PRO_5032553836" description="Amidohydrolase 3 domain-containing protein" evidence="2">
    <location>
        <begin position="17"/>
        <end position="785"/>
    </location>
</feature>
<protein>
    <recommendedName>
        <fullName evidence="3">Amidohydrolase 3 domain-containing protein</fullName>
    </recommendedName>
</protein>
<evidence type="ECO:0000313" key="5">
    <source>
        <dbReference type="Proteomes" id="UP000612055"/>
    </source>
</evidence>
<comment type="caution">
    <text evidence="4">The sequence shown here is derived from an EMBL/GenBank/DDBJ whole genome shotgun (WGS) entry which is preliminary data.</text>
</comment>
<keyword evidence="2" id="KW-0732">Signal</keyword>
<dbReference type="OrthoDB" id="3501663at2759"/>
<evidence type="ECO:0000259" key="3">
    <source>
        <dbReference type="Pfam" id="PF07969"/>
    </source>
</evidence>
<feature type="signal peptide" evidence="2">
    <location>
        <begin position="1"/>
        <end position="16"/>
    </location>
</feature>
<dbReference type="PANTHER" id="PTHR22642:SF2">
    <property type="entry name" value="PROTEIN LONG AFTER FAR-RED 3"/>
    <property type="match status" value="1"/>
</dbReference>
<evidence type="ECO:0000313" key="4">
    <source>
        <dbReference type="EMBL" id="KAG2492348.1"/>
    </source>
</evidence>
<dbReference type="Gene3D" id="3.20.20.140">
    <property type="entry name" value="Metal-dependent hydrolases"/>
    <property type="match status" value="1"/>
</dbReference>
<evidence type="ECO:0000256" key="1">
    <source>
        <dbReference type="SAM" id="MobiDB-lite"/>
    </source>
</evidence>
<keyword evidence="5" id="KW-1185">Reference proteome</keyword>
<reference evidence="4" key="1">
    <citation type="journal article" date="2020" name="bioRxiv">
        <title>Comparative genomics of Chlamydomonas.</title>
        <authorList>
            <person name="Craig R.J."/>
            <person name="Hasan A.R."/>
            <person name="Ness R.W."/>
            <person name="Keightley P.D."/>
        </authorList>
    </citation>
    <scope>NUCLEOTIDE SEQUENCE</scope>
    <source>
        <strain evidence="4">CCAP 11/70</strain>
    </source>
</reference>
<feature type="region of interest" description="Disordered" evidence="1">
    <location>
        <begin position="705"/>
        <end position="730"/>
    </location>
</feature>
<dbReference type="SUPFAM" id="SSF51338">
    <property type="entry name" value="Composite domain of metallo-dependent hydrolases"/>
    <property type="match status" value="1"/>
</dbReference>